<evidence type="ECO:0000313" key="1">
    <source>
        <dbReference type="EMBL" id="CAF4323534.1"/>
    </source>
</evidence>
<proteinExistence type="predicted"/>
<sequence length="86" mass="10234">SFHGTSQDNSRDWCDRAEIIFDAFNVNDADRLSRIGIKLEDAAFDWYRDNQRPYGTWMVFRQTFERAFPPPERTQNPHLLAEQINQ</sequence>
<dbReference type="EMBL" id="CAJOBH010040004">
    <property type="protein sequence ID" value="CAF4323534.1"/>
    <property type="molecule type" value="Genomic_DNA"/>
</dbReference>
<gene>
    <name evidence="1" type="ORF">BYL167_LOCUS28377</name>
    <name evidence="2" type="ORF">SMN809_LOCUS31774</name>
</gene>
<dbReference type="EMBL" id="CAJOBI010064553">
    <property type="protein sequence ID" value="CAF4430077.1"/>
    <property type="molecule type" value="Genomic_DNA"/>
</dbReference>
<protein>
    <submittedName>
        <fullName evidence="2">Uncharacterized protein</fullName>
    </submittedName>
</protein>
<feature type="non-terminal residue" evidence="2">
    <location>
        <position position="86"/>
    </location>
</feature>
<accession>A0A8S2WCR5</accession>
<organism evidence="2 3">
    <name type="scientific">Rotaria magnacalcarata</name>
    <dbReference type="NCBI Taxonomy" id="392030"/>
    <lineage>
        <taxon>Eukaryota</taxon>
        <taxon>Metazoa</taxon>
        <taxon>Spiralia</taxon>
        <taxon>Gnathifera</taxon>
        <taxon>Rotifera</taxon>
        <taxon>Eurotatoria</taxon>
        <taxon>Bdelloidea</taxon>
        <taxon>Philodinida</taxon>
        <taxon>Philodinidae</taxon>
        <taxon>Rotaria</taxon>
    </lineage>
</organism>
<evidence type="ECO:0000313" key="3">
    <source>
        <dbReference type="Proteomes" id="UP000676336"/>
    </source>
</evidence>
<comment type="caution">
    <text evidence="2">The sequence shown here is derived from an EMBL/GenBank/DDBJ whole genome shotgun (WGS) entry which is preliminary data.</text>
</comment>
<evidence type="ECO:0000313" key="2">
    <source>
        <dbReference type="EMBL" id="CAF4430077.1"/>
    </source>
</evidence>
<dbReference type="Proteomes" id="UP000681967">
    <property type="component" value="Unassembled WGS sequence"/>
</dbReference>
<name>A0A8S2WCR5_9BILA</name>
<dbReference type="Proteomes" id="UP000676336">
    <property type="component" value="Unassembled WGS sequence"/>
</dbReference>
<reference evidence="2" key="1">
    <citation type="submission" date="2021-02" db="EMBL/GenBank/DDBJ databases">
        <authorList>
            <person name="Nowell W R."/>
        </authorList>
    </citation>
    <scope>NUCLEOTIDE SEQUENCE</scope>
</reference>
<dbReference type="AlphaFoldDB" id="A0A8S2WCR5"/>
<feature type="non-terminal residue" evidence="2">
    <location>
        <position position="1"/>
    </location>
</feature>